<evidence type="ECO:0000259" key="1">
    <source>
        <dbReference type="Pfam" id="PF01872"/>
    </source>
</evidence>
<evidence type="ECO:0000313" key="3">
    <source>
        <dbReference type="Proteomes" id="UP001152321"/>
    </source>
</evidence>
<dbReference type="Proteomes" id="UP001152321">
    <property type="component" value="Unassembled WGS sequence"/>
</dbReference>
<dbReference type="InterPro" id="IPR050765">
    <property type="entry name" value="Riboflavin_Biosynth_HTPR"/>
</dbReference>
<dbReference type="PANTHER" id="PTHR38011:SF11">
    <property type="entry name" value="2,5-DIAMINO-6-RIBOSYLAMINO-4(3H)-PYRIMIDINONE 5'-PHOSPHATE REDUCTASE"/>
    <property type="match status" value="1"/>
</dbReference>
<feature type="domain" description="Bacterial bifunctional deaminase-reductase C-terminal" evidence="1">
    <location>
        <begin position="2"/>
        <end position="175"/>
    </location>
</feature>
<gene>
    <name evidence="2" type="ORF">NWE73_02235</name>
</gene>
<accession>A0ABT6DFB7</accession>
<dbReference type="Pfam" id="PF01872">
    <property type="entry name" value="RibD_C"/>
    <property type="match status" value="1"/>
</dbReference>
<name>A0ABT6DFB7_9BACT</name>
<comment type="caution">
    <text evidence="2">The sequence shown here is derived from an EMBL/GenBank/DDBJ whole genome shotgun (WGS) entry which is preliminary data.</text>
</comment>
<dbReference type="Gene3D" id="3.40.430.10">
    <property type="entry name" value="Dihydrofolate Reductase, subunit A"/>
    <property type="match status" value="1"/>
</dbReference>
<sequence length="183" mass="21098">MRKIIFCNLMTIDGFFEGPQQEIDWHYADEEHDKFAVELLNSVDTMIFGRKTYQLMEKAWAHASTQSSPIVKSMNELPKLVFSRTLEKVEWENSRLAQGAISDEVATIKKQPGKDVVILGSAELAASFMKLRLIDEYQILLNPILLGKGNPLFKEMDERMKLSLIRSKVRKNGVVELYYRNQI</sequence>
<protein>
    <submittedName>
        <fullName evidence="2">Dihydrofolate reductase family protein</fullName>
    </submittedName>
</protein>
<dbReference type="InterPro" id="IPR024072">
    <property type="entry name" value="DHFR-like_dom_sf"/>
</dbReference>
<keyword evidence="3" id="KW-1185">Reference proteome</keyword>
<dbReference type="RefSeq" id="WP_277576638.1">
    <property type="nucleotide sequence ID" value="NZ_JANRMI010000001.1"/>
</dbReference>
<dbReference type="SUPFAM" id="SSF53597">
    <property type="entry name" value="Dihydrofolate reductase-like"/>
    <property type="match status" value="1"/>
</dbReference>
<dbReference type="InterPro" id="IPR002734">
    <property type="entry name" value="RibDG_C"/>
</dbReference>
<proteinExistence type="predicted"/>
<reference evidence="2" key="1">
    <citation type="submission" date="2022-08" db="EMBL/GenBank/DDBJ databases">
        <title>Novel Bdellovibrio Species Isolated from Svalbard: Designation Bdellovibrio svalbardensis.</title>
        <authorList>
            <person name="Mitchell R.J."/>
            <person name="Choi S.Y."/>
        </authorList>
    </citation>
    <scope>NUCLEOTIDE SEQUENCE</scope>
    <source>
        <strain evidence="2">PAP01</strain>
    </source>
</reference>
<evidence type="ECO:0000313" key="2">
    <source>
        <dbReference type="EMBL" id="MDG0815162.1"/>
    </source>
</evidence>
<dbReference type="PANTHER" id="PTHR38011">
    <property type="entry name" value="DIHYDROFOLATE REDUCTASE FAMILY PROTEIN (AFU_ORTHOLOGUE AFUA_8G06820)"/>
    <property type="match status" value="1"/>
</dbReference>
<organism evidence="2 3">
    <name type="scientific">Bdellovibrio svalbardensis</name>
    <dbReference type="NCBI Taxonomy" id="2972972"/>
    <lineage>
        <taxon>Bacteria</taxon>
        <taxon>Pseudomonadati</taxon>
        <taxon>Bdellovibrionota</taxon>
        <taxon>Bdellovibrionia</taxon>
        <taxon>Bdellovibrionales</taxon>
        <taxon>Pseudobdellovibrionaceae</taxon>
        <taxon>Bdellovibrio</taxon>
    </lineage>
</organism>
<dbReference type="EMBL" id="JANRMI010000001">
    <property type="protein sequence ID" value="MDG0815162.1"/>
    <property type="molecule type" value="Genomic_DNA"/>
</dbReference>